<dbReference type="EMBL" id="CACRSL010000003">
    <property type="protein sequence ID" value="VYS87057.1"/>
    <property type="molecule type" value="Genomic_DNA"/>
</dbReference>
<dbReference type="AlphaFoldDB" id="A0A6N2S195"/>
<protein>
    <submittedName>
        <fullName evidence="1">Uncharacterized protein</fullName>
    </submittedName>
</protein>
<evidence type="ECO:0000313" key="1">
    <source>
        <dbReference type="EMBL" id="VYS87057.1"/>
    </source>
</evidence>
<gene>
    <name evidence="1" type="ORF">AULFYP135_00709</name>
</gene>
<sequence>MAQCKGKDKQKEHPSSVLTPEQLVTAAVTIALATSQGKTQQELETLINLFNLVSDILDAILAQRAIVNKTLIVTENVD</sequence>
<accession>A0A6N2S195</accession>
<name>A0A6N2S195_9FIRM</name>
<organism evidence="1">
    <name type="scientific">uncultured Anaerotruncus sp</name>
    <dbReference type="NCBI Taxonomy" id="905011"/>
    <lineage>
        <taxon>Bacteria</taxon>
        <taxon>Bacillati</taxon>
        <taxon>Bacillota</taxon>
        <taxon>Clostridia</taxon>
        <taxon>Eubacteriales</taxon>
        <taxon>Oscillospiraceae</taxon>
        <taxon>Anaerotruncus</taxon>
        <taxon>environmental samples</taxon>
    </lineage>
</organism>
<reference evidence="1" key="1">
    <citation type="submission" date="2019-11" db="EMBL/GenBank/DDBJ databases">
        <authorList>
            <person name="Feng L."/>
        </authorList>
    </citation>
    <scope>NUCLEOTIDE SEQUENCE</scope>
    <source>
        <strain evidence="1">AundefinedLFYP135</strain>
    </source>
</reference>
<proteinExistence type="predicted"/>